<proteinExistence type="predicted"/>
<evidence type="ECO:0000313" key="1">
    <source>
        <dbReference type="EMBL" id="KAJ8533674.1"/>
    </source>
</evidence>
<reference evidence="2" key="1">
    <citation type="journal article" date="2023" name="Proc. Natl. Acad. Sci. U.S.A.">
        <title>Genomic and structural basis for evolution of tropane alkaloid biosynthesis.</title>
        <authorList>
            <person name="Wanga Y.-J."/>
            <person name="Taina T."/>
            <person name="Yua J.-Y."/>
            <person name="Lia J."/>
            <person name="Xua B."/>
            <person name="Chenc J."/>
            <person name="D'Auriad J.C."/>
            <person name="Huanga J.-P."/>
            <person name="Huanga S.-X."/>
        </authorList>
    </citation>
    <scope>NUCLEOTIDE SEQUENCE [LARGE SCALE GENOMIC DNA]</scope>
    <source>
        <strain evidence="2">cv. KIB-2019</strain>
    </source>
</reference>
<dbReference type="GO" id="GO:0010099">
    <property type="term" value="P:regulation of photomorphogenesis"/>
    <property type="evidence" value="ECO:0007669"/>
    <property type="project" value="InterPro"/>
</dbReference>
<dbReference type="EMBL" id="JAJAGQ010000019">
    <property type="protein sequence ID" value="KAJ8533674.1"/>
    <property type="molecule type" value="Genomic_DNA"/>
</dbReference>
<dbReference type="Proteomes" id="UP001152561">
    <property type="component" value="Unassembled WGS sequence"/>
</dbReference>
<sequence length="112" mass="12136">MSSHGKANKSCSKISRVTITGSELIVGKLHGKELIAHDRTPALARNSDEQELLNSLSWIQRWLHNGSATAQKRPQPVVACDPQVSKLELATVTVLQVSPPDTVQDEENSALA</sequence>
<dbReference type="AlphaFoldDB" id="A0A9Q1R159"/>
<dbReference type="PANTHER" id="PTHR36062:SF1">
    <property type="entry name" value="OS01G0687300 PROTEIN"/>
    <property type="match status" value="1"/>
</dbReference>
<organism evidence="1 2">
    <name type="scientific">Anisodus acutangulus</name>
    <dbReference type="NCBI Taxonomy" id="402998"/>
    <lineage>
        <taxon>Eukaryota</taxon>
        <taxon>Viridiplantae</taxon>
        <taxon>Streptophyta</taxon>
        <taxon>Embryophyta</taxon>
        <taxon>Tracheophyta</taxon>
        <taxon>Spermatophyta</taxon>
        <taxon>Magnoliopsida</taxon>
        <taxon>eudicotyledons</taxon>
        <taxon>Gunneridae</taxon>
        <taxon>Pentapetalae</taxon>
        <taxon>asterids</taxon>
        <taxon>lamiids</taxon>
        <taxon>Solanales</taxon>
        <taxon>Solanaceae</taxon>
        <taxon>Solanoideae</taxon>
        <taxon>Hyoscyameae</taxon>
        <taxon>Anisodus</taxon>
    </lineage>
</organism>
<accession>A0A9Q1R159</accession>
<dbReference type="OrthoDB" id="649277at2759"/>
<dbReference type="PANTHER" id="PTHR36062">
    <property type="entry name" value="OS01G0687300 PROTEIN"/>
    <property type="match status" value="1"/>
</dbReference>
<protein>
    <submittedName>
        <fullName evidence="1">Uncharacterized protein</fullName>
    </submittedName>
</protein>
<dbReference type="InterPro" id="IPR037476">
    <property type="entry name" value="PCH1"/>
</dbReference>
<keyword evidence="2" id="KW-1185">Reference proteome</keyword>
<gene>
    <name evidence="1" type="ORF">K7X08_006998</name>
</gene>
<name>A0A9Q1R159_9SOLA</name>
<comment type="caution">
    <text evidence="1">The sequence shown here is derived from an EMBL/GenBank/DDBJ whole genome shotgun (WGS) entry which is preliminary data.</text>
</comment>
<evidence type="ECO:0000313" key="2">
    <source>
        <dbReference type="Proteomes" id="UP001152561"/>
    </source>
</evidence>